<sequence>MAGALAMAGLYMAFVTWTAQGLNITRQPANVEGTQGLTHRLSMEVGVSGLNTTTQVVAIRRESEVITDRTVKRNEVFLRLGLDAAKYSVSENINEDTGARAYTLNLAQPTWVDAAEFTFLVCWRALGRCNESRVELESDPASFFVNYVPGEAYPNCTSDGLEVGSPGGDCKVLLGRPTVLSCQSEIGRPPVELTWEKDGVRVSSVSANEGAFRYERHTFTPSFGDEGAVFACNMTDLNRSCTLDINVVSAPAVTITYENTNGYIIIGGRVVFTCSATTDTSTVDGIAWTVPRELLNATDRYAISGDEFTLIRAELSDGGLSLKCSANDTDGMVGSAYVTLNVIDAADLPTYSPTVPTTAPIVRATTAKPTTSPPQDYTAIIIGSLFGGLLLAVLVGLVIAFYCGRRPRKKPVDHPSHVQKTAIREQPSPKGKQRNITANQQTSTVKEVQFADIDDCDPVSCDDPDVIPRGSRSRLHSPVRGDSLERQQSTPSLKRFGDDIPLQDRKLSPTSDKYRYDADYDHTTGGFEDGHYIYSRDPENGSRYDADTSENRSDHYRYQDDSDRPYDAEQYDYDNRGYDENYDGEYGRENRRDGTHDNRYKDYDDQGWSSDEDVHSYNDPYDQGRYSPNEIYNSEFTRGKDRRYGDRFRDYGSGDSDQDRVSDTYHHSHDDAGSYDARFPNEVSLETNHQEGYEQHSPLDVDHCDTGTYNLHVPDTGCNVKFSYV</sequence>
<dbReference type="GO" id="GO:0098609">
    <property type="term" value="P:cell-cell adhesion"/>
    <property type="evidence" value="ECO:0007669"/>
    <property type="project" value="TreeGrafter"/>
</dbReference>
<evidence type="ECO:0000256" key="6">
    <source>
        <dbReference type="SAM" id="MobiDB-lite"/>
    </source>
</evidence>
<organism evidence="10 11">
    <name type="scientific">Acanthaster planci</name>
    <name type="common">Crown-of-thorns starfish</name>
    <dbReference type="NCBI Taxonomy" id="133434"/>
    <lineage>
        <taxon>Eukaryota</taxon>
        <taxon>Metazoa</taxon>
        <taxon>Echinodermata</taxon>
        <taxon>Eleutherozoa</taxon>
        <taxon>Asterozoa</taxon>
        <taxon>Asteroidea</taxon>
        <taxon>Valvatacea</taxon>
        <taxon>Valvatida</taxon>
        <taxon>Acanthasteridae</taxon>
        <taxon>Acanthaster</taxon>
    </lineage>
</organism>
<dbReference type="PROSITE" id="PS50835">
    <property type="entry name" value="IG_LIKE"/>
    <property type="match status" value="1"/>
</dbReference>
<dbReference type="GO" id="GO:0050839">
    <property type="term" value="F:cell adhesion molecule binding"/>
    <property type="evidence" value="ECO:0007669"/>
    <property type="project" value="TreeGrafter"/>
</dbReference>
<keyword evidence="7" id="KW-1133">Transmembrane helix</keyword>
<evidence type="ECO:0000256" key="8">
    <source>
        <dbReference type="SAM" id="SignalP"/>
    </source>
</evidence>
<dbReference type="Gene3D" id="2.60.40.10">
    <property type="entry name" value="Immunoglobulins"/>
    <property type="match status" value="2"/>
</dbReference>
<evidence type="ECO:0000313" key="11">
    <source>
        <dbReference type="RefSeq" id="XP_022097137.1"/>
    </source>
</evidence>
<dbReference type="PANTHER" id="PTHR11640">
    <property type="entry name" value="NEPHRIN"/>
    <property type="match status" value="1"/>
</dbReference>
<evidence type="ECO:0000256" key="5">
    <source>
        <dbReference type="ARBA" id="ARBA00023319"/>
    </source>
</evidence>
<feature type="transmembrane region" description="Helical" evidence="7">
    <location>
        <begin position="377"/>
        <end position="402"/>
    </location>
</feature>
<keyword evidence="4" id="KW-0325">Glycoprotein</keyword>
<keyword evidence="10" id="KW-1185">Reference proteome</keyword>
<keyword evidence="5" id="KW-0393">Immunoglobulin domain</keyword>
<name>A0A8B7YWR8_ACAPL</name>
<keyword evidence="8" id="KW-0732">Signal</keyword>
<feature type="signal peptide" evidence="8">
    <location>
        <begin position="1"/>
        <end position="21"/>
    </location>
</feature>
<reference evidence="11" key="1">
    <citation type="submission" date="2025-08" db="UniProtKB">
        <authorList>
            <consortium name="RefSeq"/>
        </authorList>
    </citation>
    <scope>IDENTIFICATION</scope>
</reference>
<evidence type="ECO:0000256" key="4">
    <source>
        <dbReference type="ARBA" id="ARBA00023180"/>
    </source>
</evidence>
<dbReference type="RefSeq" id="XP_022097137.1">
    <property type="nucleotide sequence ID" value="XM_022241445.1"/>
</dbReference>
<feature type="compositionally biased region" description="Basic and acidic residues" evidence="6">
    <location>
        <begin position="637"/>
        <end position="672"/>
    </location>
</feature>
<dbReference type="GO" id="GO:0005886">
    <property type="term" value="C:plasma membrane"/>
    <property type="evidence" value="ECO:0007669"/>
    <property type="project" value="TreeGrafter"/>
</dbReference>
<feature type="region of interest" description="Disordered" evidence="6">
    <location>
        <begin position="408"/>
        <end position="443"/>
    </location>
</feature>
<proteinExistence type="predicted"/>
<feature type="domain" description="Ig-like" evidence="9">
    <location>
        <begin position="154"/>
        <end position="249"/>
    </location>
</feature>
<keyword evidence="7" id="KW-0812">Transmembrane</keyword>
<feature type="compositionally biased region" description="Polar residues" evidence="6">
    <location>
        <begin position="434"/>
        <end position="443"/>
    </location>
</feature>
<comment type="subcellular location">
    <subcellularLocation>
        <location evidence="1">Membrane</location>
        <topology evidence="1">Single-pass type I membrane protein</topology>
    </subcellularLocation>
</comment>
<dbReference type="KEGG" id="aplc:110982777"/>
<feature type="chain" id="PRO_5034877050" evidence="8">
    <location>
        <begin position="22"/>
        <end position="725"/>
    </location>
</feature>
<feature type="compositionally biased region" description="Basic and acidic residues" evidence="6">
    <location>
        <begin position="495"/>
        <end position="604"/>
    </location>
</feature>
<evidence type="ECO:0000256" key="3">
    <source>
        <dbReference type="ARBA" id="ARBA00023157"/>
    </source>
</evidence>
<accession>A0A8B7YWR8</accession>
<keyword evidence="2 7" id="KW-0472">Membrane</keyword>
<evidence type="ECO:0000259" key="9">
    <source>
        <dbReference type="PROSITE" id="PS50835"/>
    </source>
</evidence>
<evidence type="ECO:0000313" key="10">
    <source>
        <dbReference type="Proteomes" id="UP000694845"/>
    </source>
</evidence>
<feature type="region of interest" description="Disordered" evidence="6">
    <location>
        <begin position="459"/>
        <end position="677"/>
    </location>
</feature>
<dbReference type="InterPro" id="IPR051275">
    <property type="entry name" value="Cell_adhesion_signaling"/>
</dbReference>
<protein>
    <submittedName>
        <fullName evidence="11">Uncharacterized protein LOC110982777</fullName>
    </submittedName>
</protein>
<dbReference type="Proteomes" id="UP000694845">
    <property type="component" value="Unplaced"/>
</dbReference>
<keyword evidence="3" id="KW-1015">Disulfide bond</keyword>
<dbReference type="InterPro" id="IPR013783">
    <property type="entry name" value="Ig-like_fold"/>
</dbReference>
<evidence type="ECO:0000256" key="2">
    <source>
        <dbReference type="ARBA" id="ARBA00023136"/>
    </source>
</evidence>
<dbReference type="SUPFAM" id="SSF48726">
    <property type="entry name" value="Immunoglobulin"/>
    <property type="match status" value="2"/>
</dbReference>
<gene>
    <name evidence="11" type="primary">LOC110982777</name>
</gene>
<dbReference type="AlphaFoldDB" id="A0A8B7YWR8"/>
<evidence type="ECO:0000256" key="1">
    <source>
        <dbReference type="ARBA" id="ARBA00004479"/>
    </source>
</evidence>
<dbReference type="GeneID" id="110982777"/>
<dbReference type="InterPro" id="IPR007110">
    <property type="entry name" value="Ig-like_dom"/>
</dbReference>
<dbReference type="GO" id="GO:0005911">
    <property type="term" value="C:cell-cell junction"/>
    <property type="evidence" value="ECO:0007669"/>
    <property type="project" value="TreeGrafter"/>
</dbReference>
<dbReference type="OMA" id="YPNCTSD"/>
<dbReference type="PANTHER" id="PTHR11640:SF31">
    <property type="entry name" value="IRREGULAR CHIASM C-ROUGHEST PROTEIN-RELATED"/>
    <property type="match status" value="1"/>
</dbReference>
<dbReference type="InterPro" id="IPR036179">
    <property type="entry name" value="Ig-like_dom_sf"/>
</dbReference>
<evidence type="ECO:0000256" key="7">
    <source>
        <dbReference type="SAM" id="Phobius"/>
    </source>
</evidence>
<dbReference type="OrthoDB" id="10028801at2759"/>